<dbReference type="STRING" id="762486.SAMN05444411_101854"/>
<gene>
    <name evidence="2" type="ORF">SAMN05444411_101854</name>
</gene>
<dbReference type="EMBL" id="FNNJ01000001">
    <property type="protein sequence ID" value="SDW49510.1"/>
    <property type="molecule type" value="Genomic_DNA"/>
</dbReference>
<evidence type="ECO:0000259" key="1">
    <source>
        <dbReference type="Pfam" id="PF09413"/>
    </source>
</evidence>
<keyword evidence="3" id="KW-1185">Reference proteome</keyword>
<feature type="domain" description="DUF2007" evidence="1">
    <location>
        <begin position="10"/>
        <end position="65"/>
    </location>
</feature>
<sequence>MENSKKTLITILDTSFIHKIQIAKSLLESKGITSYIFDENMTSIIGTAISEGYKLKVNHLDADLAITYLESLTEVEE</sequence>
<dbReference type="Pfam" id="PF09413">
    <property type="entry name" value="DUF2007"/>
    <property type="match status" value="1"/>
</dbReference>
<dbReference type="SUPFAM" id="SSF54913">
    <property type="entry name" value="GlnB-like"/>
    <property type="match status" value="1"/>
</dbReference>
<dbReference type="RefSeq" id="WP_090120037.1">
    <property type="nucleotide sequence ID" value="NZ_FNNJ01000001.1"/>
</dbReference>
<dbReference type="Gene3D" id="3.30.70.790">
    <property type="entry name" value="UreE, C-terminal domain"/>
    <property type="match status" value="1"/>
</dbReference>
<accession>A0A1H2U0I5</accession>
<dbReference type="InterPro" id="IPR011322">
    <property type="entry name" value="N-reg_PII-like_a/b"/>
</dbReference>
<protein>
    <submittedName>
        <fullName evidence="2">Putative signal transducing protein</fullName>
    </submittedName>
</protein>
<proteinExistence type="predicted"/>
<evidence type="ECO:0000313" key="2">
    <source>
        <dbReference type="EMBL" id="SDW49510.1"/>
    </source>
</evidence>
<dbReference type="InterPro" id="IPR018551">
    <property type="entry name" value="DUF2007"/>
</dbReference>
<organism evidence="2 3">
    <name type="scientific">Lutibacter oricola</name>
    <dbReference type="NCBI Taxonomy" id="762486"/>
    <lineage>
        <taxon>Bacteria</taxon>
        <taxon>Pseudomonadati</taxon>
        <taxon>Bacteroidota</taxon>
        <taxon>Flavobacteriia</taxon>
        <taxon>Flavobacteriales</taxon>
        <taxon>Flavobacteriaceae</taxon>
        <taxon>Lutibacter</taxon>
    </lineage>
</organism>
<dbReference type="AlphaFoldDB" id="A0A1H2U0I5"/>
<evidence type="ECO:0000313" key="3">
    <source>
        <dbReference type="Proteomes" id="UP000199595"/>
    </source>
</evidence>
<dbReference type="OrthoDB" id="1448859at2"/>
<dbReference type="Proteomes" id="UP000199595">
    <property type="component" value="Unassembled WGS sequence"/>
</dbReference>
<reference evidence="2 3" key="1">
    <citation type="submission" date="2016-10" db="EMBL/GenBank/DDBJ databases">
        <authorList>
            <person name="de Groot N.N."/>
        </authorList>
    </citation>
    <scope>NUCLEOTIDE SEQUENCE [LARGE SCALE GENOMIC DNA]</scope>
    <source>
        <strain evidence="2 3">DSM 24956</strain>
    </source>
</reference>
<name>A0A1H2U0I5_9FLAO</name>